<gene>
    <name evidence="1" type="ORF">C7460_10985</name>
</gene>
<accession>A0A3D9L5L8</accession>
<comment type="caution">
    <text evidence="1">The sequence shown here is derived from an EMBL/GenBank/DDBJ whole genome shotgun (WGS) entry which is preliminary data.</text>
</comment>
<dbReference type="Proteomes" id="UP000256779">
    <property type="component" value="Unassembled WGS sequence"/>
</dbReference>
<dbReference type="InterPro" id="IPR015018">
    <property type="entry name" value="DUF1905"/>
</dbReference>
<organism evidence="1 2">
    <name type="scientific">Marinoscillum furvescens DSM 4134</name>
    <dbReference type="NCBI Taxonomy" id="1122208"/>
    <lineage>
        <taxon>Bacteria</taxon>
        <taxon>Pseudomonadati</taxon>
        <taxon>Bacteroidota</taxon>
        <taxon>Cytophagia</taxon>
        <taxon>Cytophagales</taxon>
        <taxon>Reichenbachiellaceae</taxon>
        <taxon>Marinoscillum</taxon>
    </lineage>
</organism>
<proteinExistence type="predicted"/>
<dbReference type="Pfam" id="PF13376">
    <property type="entry name" value="OmdA"/>
    <property type="match status" value="1"/>
</dbReference>
<dbReference type="Pfam" id="PF08922">
    <property type="entry name" value="DUF1905"/>
    <property type="match status" value="1"/>
</dbReference>
<dbReference type="SUPFAM" id="SSF141694">
    <property type="entry name" value="AF2212/PG0164-like"/>
    <property type="match status" value="1"/>
</dbReference>
<reference evidence="1 2" key="1">
    <citation type="submission" date="2018-07" db="EMBL/GenBank/DDBJ databases">
        <title>Genomic Encyclopedia of Type Strains, Phase IV (KMG-IV): sequencing the most valuable type-strain genomes for metagenomic binning, comparative biology and taxonomic classification.</title>
        <authorList>
            <person name="Goeker M."/>
        </authorList>
    </citation>
    <scope>NUCLEOTIDE SEQUENCE [LARGE SCALE GENOMIC DNA]</scope>
    <source>
        <strain evidence="1 2">DSM 4134</strain>
    </source>
</reference>
<evidence type="ECO:0000313" key="1">
    <source>
        <dbReference type="EMBL" id="RED98893.1"/>
    </source>
</evidence>
<dbReference type="EMBL" id="QREG01000009">
    <property type="protein sequence ID" value="RED98893.1"/>
    <property type="molecule type" value="Genomic_DNA"/>
</dbReference>
<dbReference type="InterPro" id="IPR037079">
    <property type="entry name" value="AF2212/PG0164-like_sf"/>
</dbReference>
<sequence>MNYQVDREARMERFSGKGGWTYVHIPEIAPDPHAAFGWVTVSGTIDQLPITKRKLMPKGDGTLFLAVKAADRKKLKKEVGDHVVLKLYIDEHPEELTQELLECFAQEPPELLERFHHLNRFMKKTYLDQIYSAKTEEAKAERILKMLRDLEGKG</sequence>
<dbReference type="RefSeq" id="WP_245986315.1">
    <property type="nucleotide sequence ID" value="NZ_QREG01000009.1"/>
</dbReference>
<evidence type="ECO:0000313" key="2">
    <source>
        <dbReference type="Proteomes" id="UP000256779"/>
    </source>
</evidence>
<dbReference type="Gene3D" id="2.40.30.100">
    <property type="entry name" value="AF2212/PG0164-like"/>
    <property type="match status" value="1"/>
</dbReference>
<dbReference type="AlphaFoldDB" id="A0A3D9L5L8"/>
<keyword evidence="2" id="KW-1185">Reference proteome</keyword>
<protein>
    <submittedName>
        <fullName evidence="1">Bacteriocin resistance YdeI/OmpD-like protein</fullName>
    </submittedName>
</protein>
<name>A0A3D9L5L8_MARFU</name>